<keyword evidence="2" id="KW-1185">Reference proteome</keyword>
<evidence type="ECO:0000313" key="1">
    <source>
        <dbReference type="EMBL" id="MEE1674207.1"/>
    </source>
</evidence>
<accession>A0ABU7G4M9</accession>
<organism evidence="1 2">
    <name type="scientific">Agarivorans aestuarii</name>
    <dbReference type="NCBI Taxonomy" id="1563703"/>
    <lineage>
        <taxon>Bacteria</taxon>
        <taxon>Pseudomonadati</taxon>
        <taxon>Pseudomonadota</taxon>
        <taxon>Gammaproteobacteria</taxon>
        <taxon>Alteromonadales</taxon>
        <taxon>Alteromonadaceae</taxon>
        <taxon>Agarivorans</taxon>
    </lineage>
</organism>
<dbReference type="RefSeq" id="WP_163130575.1">
    <property type="nucleotide sequence ID" value="NZ_AP023033.1"/>
</dbReference>
<reference evidence="2" key="1">
    <citation type="submission" date="2023-07" db="EMBL/GenBank/DDBJ databases">
        <title>Draft genome sequence of Agarivorans aestuarii strain ZMCS4, a CAZymes producing bacteria isolated from the marine brown algae Clodostephus spongiosus.</title>
        <authorList>
            <person name="Lorente B."/>
            <person name="Cabral C."/>
            <person name="Frias J."/>
            <person name="Faria J."/>
            <person name="Toubarro D."/>
        </authorList>
    </citation>
    <scope>NUCLEOTIDE SEQUENCE [LARGE SCALE GENOMIC DNA]</scope>
    <source>
        <strain evidence="2">ZMCS4</strain>
    </source>
</reference>
<protein>
    <submittedName>
        <fullName evidence="1">DUF2170 family protein</fullName>
    </submittedName>
</protein>
<sequence>MSWNSASLELLAKAHPDWTVDNDGGCLCITNDEGIDAFAYIGEQQMLIEVVLFGCEVVTDSAKLNALILRTHHLLPLSAIGIKHIGDQDYYIAFGALSTKSLDEVVIEEIETLYSNVSEFVELYSEFTQ</sequence>
<gene>
    <name evidence="1" type="ORF">SNR37_003643</name>
</gene>
<dbReference type="Proteomes" id="UP001310248">
    <property type="component" value="Unassembled WGS sequence"/>
</dbReference>
<reference evidence="1 2" key="2">
    <citation type="submission" date="2023-12" db="EMBL/GenBank/DDBJ databases">
        <authorList>
            <consortium name="Cladostephus spongiosus"/>
            <person name="Lorente B."/>
            <person name="Cabral C."/>
            <person name="Frias J."/>
            <person name="Faria J."/>
            <person name="Toubarro D."/>
        </authorList>
    </citation>
    <scope>NUCLEOTIDE SEQUENCE [LARGE SCALE GENOMIC DNA]</scope>
    <source>
        <strain evidence="1 2">ZMCS4</strain>
    </source>
</reference>
<evidence type="ECO:0000313" key="2">
    <source>
        <dbReference type="Proteomes" id="UP001310248"/>
    </source>
</evidence>
<dbReference type="InterPro" id="IPR019231">
    <property type="entry name" value="DUF2170"/>
</dbReference>
<dbReference type="Pfam" id="PF09938">
    <property type="entry name" value="DUF2170"/>
    <property type="match status" value="1"/>
</dbReference>
<name>A0ABU7G4M9_9ALTE</name>
<dbReference type="EMBL" id="JAYDYW010000007">
    <property type="protein sequence ID" value="MEE1674207.1"/>
    <property type="molecule type" value="Genomic_DNA"/>
</dbReference>
<comment type="caution">
    <text evidence="1">The sequence shown here is derived from an EMBL/GenBank/DDBJ whole genome shotgun (WGS) entry which is preliminary data.</text>
</comment>
<proteinExistence type="predicted"/>